<comment type="caution">
    <text evidence="1">The sequence shown here is derived from an EMBL/GenBank/DDBJ whole genome shotgun (WGS) entry which is preliminary data.</text>
</comment>
<evidence type="ECO:0000313" key="1">
    <source>
        <dbReference type="EMBL" id="ODO60199.1"/>
    </source>
</evidence>
<protein>
    <submittedName>
        <fullName evidence="1">Uncharacterized protein</fullName>
    </submittedName>
</protein>
<evidence type="ECO:0000313" key="2">
    <source>
        <dbReference type="Proteomes" id="UP000094892"/>
    </source>
</evidence>
<dbReference type="Proteomes" id="UP000094892">
    <property type="component" value="Unassembled WGS sequence"/>
</dbReference>
<dbReference type="InterPro" id="IPR010146">
    <property type="entry name" value="CRISPR-assoc_prot_Csn2-typ"/>
</dbReference>
<gene>
    <name evidence="1" type="ORF">LPJSA22_00132</name>
</gene>
<dbReference type="NCBIfam" id="TIGR01866">
    <property type="entry name" value="cas_Csn2"/>
    <property type="match status" value="1"/>
</dbReference>
<dbReference type="Pfam" id="PF09711">
    <property type="entry name" value="Cas_Csn2"/>
    <property type="match status" value="1"/>
</dbReference>
<dbReference type="PATRIC" id="fig|1590.231.peg.189"/>
<sequence length="225" mass="26095">MNITYYPFPPFKIDAGKVNVLDLGNSNMYAEVCQGFRDRIDSVRISNDDLELQTMSSQCNWYGDLMLSVDLNRLFLKKVQTQIIKLMADDRQVAVLDENRKVVSQVMEASFLLDLPLDVDESPSLEQILKFTGIHFPTELMNDPRAILEALVQTHVELGLKQKLVLTNISHYLDQKQWASFEQLVHDLGATVIVIEYSEINRMEKFKNSCYYYVDEDLVDWRDMN</sequence>
<organism evidence="1 2">
    <name type="scientific">Lactiplantibacillus plantarum</name>
    <name type="common">Lactobacillus plantarum</name>
    <dbReference type="NCBI Taxonomy" id="1590"/>
    <lineage>
        <taxon>Bacteria</taxon>
        <taxon>Bacillati</taxon>
        <taxon>Bacillota</taxon>
        <taxon>Bacilli</taxon>
        <taxon>Lactobacillales</taxon>
        <taxon>Lactobacillaceae</taxon>
        <taxon>Lactiplantibacillus</taxon>
    </lineage>
</organism>
<dbReference type="CDD" id="cd12218">
    <property type="entry name" value="Csn2"/>
    <property type="match status" value="1"/>
</dbReference>
<reference evidence="1 2" key="1">
    <citation type="submission" date="2016-08" db="EMBL/GenBank/DDBJ databases">
        <title>Genome sequencing of Lactobacillus plantarum JSA22, isolated from fermented soybean paste.</title>
        <authorList>
            <person name="Choi H.S."/>
        </authorList>
    </citation>
    <scope>NUCLEOTIDE SEQUENCE [LARGE SCALE GENOMIC DNA]</scope>
    <source>
        <strain evidence="1 2">JSA22</strain>
    </source>
</reference>
<dbReference type="Gene3D" id="3.40.50.11940">
    <property type="match status" value="1"/>
</dbReference>
<dbReference type="RefSeq" id="WP_063722124.1">
    <property type="nucleotide sequence ID" value="NZ_AP028145.1"/>
</dbReference>
<proteinExistence type="predicted"/>
<dbReference type="AlphaFoldDB" id="A0A1E3KN59"/>
<name>A0A1E3KN59_LACPN</name>
<dbReference type="InterPro" id="IPR038600">
    <property type="entry name" value="Csn2_sf"/>
</dbReference>
<accession>A0A1E3KN59</accession>
<dbReference type="EMBL" id="MCOL01000001">
    <property type="protein sequence ID" value="ODO60199.1"/>
    <property type="molecule type" value="Genomic_DNA"/>
</dbReference>